<dbReference type="Gene3D" id="1.10.510.10">
    <property type="entry name" value="Transferase(Phosphotransferase) domain 1"/>
    <property type="match status" value="1"/>
</dbReference>
<reference evidence="2 3" key="1">
    <citation type="submission" date="2024-08" db="EMBL/GenBank/DDBJ databases">
        <title>Insights into the chromosomal genome structure of Flemingia macrophylla.</title>
        <authorList>
            <person name="Ding Y."/>
            <person name="Zhao Y."/>
            <person name="Bi W."/>
            <person name="Wu M."/>
            <person name="Zhao G."/>
            <person name="Gong Y."/>
            <person name="Li W."/>
            <person name="Zhang P."/>
        </authorList>
    </citation>
    <scope>NUCLEOTIDE SEQUENCE [LARGE SCALE GENOMIC DNA]</scope>
    <source>
        <strain evidence="2">DYQJB</strain>
        <tissue evidence="2">Leaf</tissue>
    </source>
</reference>
<sequence>MLRLQHTNSNKSLSLTTGTLSTYSDPISQSQITVILYMESKADVYSYELMLLEILCSRRNMQVCLIEPEATVLSNWAYNCFVAGQLNKLFLSETADETVVKKMIKVALWCVQEEPAMRPTMKNVVLMLEGIADIAIC</sequence>
<dbReference type="Proteomes" id="UP001603857">
    <property type="component" value="Unassembled WGS sequence"/>
</dbReference>
<dbReference type="PANTHER" id="PTHR47976">
    <property type="entry name" value="G-TYPE LECTIN S-RECEPTOR-LIKE SERINE/THREONINE-PROTEIN KINASE SD2-5"/>
    <property type="match status" value="1"/>
</dbReference>
<organism evidence="2 3">
    <name type="scientific">Flemingia macrophylla</name>
    <dbReference type="NCBI Taxonomy" id="520843"/>
    <lineage>
        <taxon>Eukaryota</taxon>
        <taxon>Viridiplantae</taxon>
        <taxon>Streptophyta</taxon>
        <taxon>Embryophyta</taxon>
        <taxon>Tracheophyta</taxon>
        <taxon>Spermatophyta</taxon>
        <taxon>Magnoliopsida</taxon>
        <taxon>eudicotyledons</taxon>
        <taxon>Gunneridae</taxon>
        <taxon>Pentapetalae</taxon>
        <taxon>rosids</taxon>
        <taxon>fabids</taxon>
        <taxon>Fabales</taxon>
        <taxon>Fabaceae</taxon>
        <taxon>Papilionoideae</taxon>
        <taxon>50 kb inversion clade</taxon>
        <taxon>NPAAA clade</taxon>
        <taxon>indigoferoid/millettioid clade</taxon>
        <taxon>Phaseoleae</taxon>
        <taxon>Flemingia</taxon>
    </lineage>
</organism>
<comment type="caution">
    <text evidence="2">The sequence shown here is derived from an EMBL/GenBank/DDBJ whole genome shotgun (WGS) entry which is preliminary data.</text>
</comment>
<keyword evidence="1" id="KW-0732">Signal</keyword>
<proteinExistence type="predicted"/>
<evidence type="ECO:0000256" key="1">
    <source>
        <dbReference type="ARBA" id="ARBA00022729"/>
    </source>
</evidence>
<gene>
    <name evidence="2" type="ORF">Fmac_012819</name>
</gene>
<name>A0ABD1MS84_9FABA</name>
<dbReference type="AlphaFoldDB" id="A0ABD1MS84"/>
<dbReference type="EMBL" id="JBGMDY010000004">
    <property type="protein sequence ID" value="KAL2338373.1"/>
    <property type="molecule type" value="Genomic_DNA"/>
</dbReference>
<evidence type="ECO:0000313" key="3">
    <source>
        <dbReference type="Proteomes" id="UP001603857"/>
    </source>
</evidence>
<dbReference type="InterPro" id="IPR051343">
    <property type="entry name" value="G-type_lectin_kinases/EP1-like"/>
</dbReference>
<dbReference type="InterPro" id="IPR011009">
    <property type="entry name" value="Kinase-like_dom_sf"/>
</dbReference>
<evidence type="ECO:0000313" key="2">
    <source>
        <dbReference type="EMBL" id="KAL2338373.1"/>
    </source>
</evidence>
<keyword evidence="3" id="KW-1185">Reference proteome</keyword>
<protein>
    <submittedName>
        <fullName evidence="2">Uncharacterized protein</fullName>
    </submittedName>
</protein>
<dbReference type="PANTHER" id="PTHR47976:SF27">
    <property type="entry name" value="RECEPTOR-LIKE SERINE_THREONINE-PROTEIN KINASE"/>
    <property type="match status" value="1"/>
</dbReference>
<accession>A0ABD1MS84</accession>
<dbReference type="SUPFAM" id="SSF56112">
    <property type="entry name" value="Protein kinase-like (PK-like)"/>
    <property type="match status" value="1"/>
</dbReference>